<dbReference type="STRING" id="285568.AQJ66_24550"/>
<comment type="caution">
    <text evidence="3">The sequence shown here is derived from an EMBL/GenBank/DDBJ whole genome shotgun (WGS) entry which is preliminary data.</text>
</comment>
<accession>A0A124I2N2</accession>
<name>A0A124I2N2_9ACTN</name>
<dbReference type="PANTHER" id="PTHR37828:SF1">
    <property type="entry name" value="YCII-RELATED DOMAIN-CONTAINING PROTEIN"/>
    <property type="match status" value="1"/>
</dbReference>
<dbReference type="OrthoDB" id="9814407at2"/>
<dbReference type="RefSeq" id="WP_061926307.1">
    <property type="nucleotide sequence ID" value="NZ_KQ948863.1"/>
</dbReference>
<evidence type="ECO:0000256" key="1">
    <source>
        <dbReference type="ARBA" id="ARBA00007689"/>
    </source>
</evidence>
<evidence type="ECO:0000313" key="3">
    <source>
        <dbReference type="EMBL" id="KUN81136.1"/>
    </source>
</evidence>
<evidence type="ECO:0000313" key="4">
    <source>
        <dbReference type="Proteomes" id="UP000053024"/>
    </source>
</evidence>
<dbReference type="Proteomes" id="UP000053024">
    <property type="component" value="Unassembled WGS sequence"/>
</dbReference>
<feature type="domain" description="YCII-related" evidence="2">
    <location>
        <begin position="14"/>
        <end position="92"/>
    </location>
</feature>
<keyword evidence="4" id="KW-1185">Reference proteome</keyword>
<dbReference type="PANTHER" id="PTHR37828">
    <property type="entry name" value="GSR2449 PROTEIN"/>
    <property type="match status" value="1"/>
</dbReference>
<protein>
    <recommendedName>
        <fullName evidence="2">YCII-related domain-containing protein</fullName>
    </recommendedName>
</protein>
<dbReference type="InterPro" id="IPR005545">
    <property type="entry name" value="YCII"/>
</dbReference>
<dbReference type="SUPFAM" id="SSF54909">
    <property type="entry name" value="Dimeric alpha+beta barrel"/>
    <property type="match status" value="1"/>
</dbReference>
<dbReference type="AlphaFoldDB" id="A0A124I2N2"/>
<sequence>MTAPSLPHNDTVFVLTVTYNAPLKRVDELLQAHRDWLDSHFSSGLFLASGPRVPRTGGVILARAADRADVEALILTDPFVLGGVAYYDIVQFHPTRGPFAEPLVTGATVEQA</sequence>
<evidence type="ECO:0000259" key="2">
    <source>
        <dbReference type="Pfam" id="PF03795"/>
    </source>
</evidence>
<dbReference type="EMBL" id="LMWX01000042">
    <property type="protein sequence ID" value="KUN81136.1"/>
    <property type="molecule type" value="Genomic_DNA"/>
</dbReference>
<reference evidence="3 4" key="1">
    <citation type="submission" date="2015-10" db="EMBL/GenBank/DDBJ databases">
        <title>Draft genome sequence of Streptomyces bungoensis DSM 41781, type strain for the species Streptomyces bungoensis.</title>
        <authorList>
            <person name="Ruckert C."/>
            <person name="Winkler A."/>
            <person name="Kalinowski J."/>
            <person name="Kampfer P."/>
            <person name="Glaeser S."/>
        </authorList>
    </citation>
    <scope>NUCLEOTIDE SEQUENCE [LARGE SCALE GENOMIC DNA]</scope>
    <source>
        <strain evidence="3 4">DSM 41781</strain>
    </source>
</reference>
<dbReference type="Pfam" id="PF03795">
    <property type="entry name" value="YCII"/>
    <property type="match status" value="1"/>
</dbReference>
<dbReference type="InterPro" id="IPR011008">
    <property type="entry name" value="Dimeric_a/b-barrel"/>
</dbReference>
<gene>
    <name evidence="3" type="ORF">AQJ66_24550</name>
</gene>
<proteinExistence type="inferred from homology"/>
<comment type="similarity">
    <text evidence="1">Belongs to the YciI family.</text>
</comment>
<organism evidence="3 4">
    <name type="scientific">Streptomyces bungoensis</name>
    <dbReference type="NCBI Taxonomy" id="285568"/>
    <lineage>
        <taxon>Bacteria</taxon>
        <taxon>Bacillati</taxon>
        <taxon>Actinomycetota</taxon>
        <taxon>Actinomycetes</taxon>
        <taxon>Kitasatosporales</taxon>
        <taxon>Streptomycetaceae</taxon>
        <taxon>Streptomyces</taxon>
    </lineage>
</organism>
<dbReference type="Gene3D" id="3.30.70.1060">
    <property type="entry name" value="Dimeric alpha+beta barrel"/>
    <property type="match status" value="1"/>
</dbReference>